<evidence type="ECO:0000313" key="3">
    <source>
        <dbReference type="Proteomes" id="UP000254116"/>
    </source>
</evidence>
<dbReference type="Proteomes" id="UP000254116">
    <property type="component" value="Unassembled WGS sequence"/>
</dbReference>
<keyword evidence="1" id="KW-0472">Membrane</keyword>
<name>A0A380ECF6_STAAU</name>
<evidence type="ECO:0000313" key="2">
    <source>
        <dbReference type="EMBL" id="SUL30784.1"/>
    </source>
</evidence>
<accession>A0A380ECF6</accession>
<reference evidence="2 3" key="1">
    <citation type="submission" date="2018-06" db="EMBL/GenBank/DDBJ databases">
        <authorList>
            <consortium name="Pathogen Informatics"/>
            <person name="Doyle S."/>
        </authorList>
    </citation>
    <scope>NUCLEOTIDE SEQUENCE [LARGE SCALE GENOMIC DNA]</scope>
    <source>
        <strain evidence="2 3">NCTC10702</strain>
    </source>
</reference>
<sequence>MDILVSGEMIGAQSGLGFLIVDARNMLNLEDVLAAIFFIGYLVLLLIDSLVILSSLYLEDLVNKER</sequence>
<protein>
    <submittedName>
        <fullName evidence="2">ABC transporter permease protein</fullName>
    </submittedName>
</protein>
<gene>
    <name evidence="2" type="ORF">NCTC10702_00350</name>
</gene>
<dbReference type="AlphaFoldDB" id="A0A380ECF6"/>
<feature type="transmembrane region" description="Helical" evidence="1">
    <location>
        <begin position="32"/>
        <end position="58"/>
    </location>
</feature>
<keyword evidence="1" id="KW-0812">Transmembrane</keyword>
<dbReference type="EMBL" id="UHBY01000003">
    <property type="protein sequence ID" value="SUL30784.1"/>
    <property type="molecule type" value="Genomic_DNA"/>
</dbReference>
<proteinExistence type="predicted"/>
<keyword evidence="1" id="KW-1133">Transmembrane helix</keyword>
<evidence type="ECO:0000256" key="1">
    <source>
        <dbReference type="SAM" id="Phobius"/>
    </source>
</evidence>
<organism evidence="2 3">
    <name type="scientific">Staphylococcus aureus</name>
    <dbReference type="NCBI Taxonomy" id="1280"/>
    <lineage>
        <taxon>Bacteria</taxon>
        <taxon>Bacillati</taxon>
        <taxon>Bacillota</taxon>
        <taxon>Bacilli</taxon>
        <taxon>Bacillales</taxon>
        <taxon>Staphylococcaceae</taxon>
        <taxon>Staphylococcus</taxon>
    </lineage>
</organism>